<name>A0A8J4R8Q1_9ROSI</name>
<reference evidence="1" key="1">
    <citation type="submission" date="2020-03" db="EMBL/GenBank/DDBJ databases">
        <title>Castanea mollissima Vanexum genome sequencing.</title>
        <authorList>
            <person name="Staton M."/>
        </authorList>
    </citation>
    <scope>NUCLEOTIDE SEQUENCE</scope>
    <source>
        <tissue evidence="1">Leaf</tissue>
    </source>
</reference>
<evidence type="ECO:0000313" key="1">
    <source>
        <dbReference type="EMBL" id="KAF3968481.1"/>
    </source>
</evidence>
<gene>
    <name evidence="1" type="ORF">CMV_007634</name>
</gene>
<dbReference type="PANTHER" id="PTHR46929">
    <property type="entry name" value="EXPRESSED PROTEIN"/>
    <property type="match status" value="1"/>
</dbReference>
<organism evidence="1 2">
    <name type="scientific">Castanea mollissima</name>
    <name type="common">Chinese chestnut</name>
    <dbReference type="NCBI Taxonomy" id="60419"/>
    <lineage>
        <taxon>Eukaryota</taxon>
        <taxon>Viridiplantae</taxon>
        <taxon>Streptophyta</taxon>
        <taxon>Embryophyta</taxon>
        <taxon>Tracheophyta</taxon>
        <taxon>Spermatophyta</taxon>
        <taxon>Magnoliopsida</taxon>
        <taxon>eudicotyledons</taxon>
        <taxon>Gunneridae</taxon>
        <taxon>Pentapetalae</taxon>
        <taxon>rosids</taxon>
        <taxon>fabids</taxon>
        <taxon>Fagales</taxon>
        <taxon>Fagaceae</taxon>
        <taxon>Castanea</taxon>
    </lineage>
</organism>
<accession>A0A8J4R8Q1</accession>
<protein>
    <submittedName>
        <fullName evidence="1">Uncharacterized protein</fullName>
    </submittedName>
</protein>
<evidence type="ECO:0000313" key="2">
    <source>
        <dbReference type="Proteomes" id="UP000737018"/>
    </source>
</evidence>
<sequence>MEVHPDARSDRNKSVPSYHKLCVIYGEEVCNGRYSILTCNADFDSEEPDLRIGDDIHCYANSGCSATDWTPPMDRYLIDVMLEEEGEEDCLHFQQSSMDRYVYVVQGMILITT</sequence>
<dbReference type="PANTHER" id="PTHR46929:SF8">
    <property type="entry name" value="MYB_SANT-LIKE DOMAIN-CONTAINING PROTEIN"/>
    <property type="match status" value="1"/>
</dbReference>
<dbReference type="Proteomes" id="UP000737018">
    <property type="component" value="Unassembled WGS sequence"/>
</dbReference>
<dbReference type="AlphaFoldDB" id="A0A8J4R8Q1"/>
<proteinExistence type="predicted"/>
<dbReference type="EMBL" id="JRKL02000766">
    <property type="protein sequence ID" value="KAF3968481.1"/>
    <property type="molecule type" value="Genomic_DNA"/>
</dbReference>
<keyword evidence="2" id="KW-1185">Reference proteome</keyword>
<comment type="caution">
    <text evidence="1">The sequence shown here is derived from an EMBL/GenBank/DDBJ whole genome shotgun (WGS) entry which is preliminary data.</text>
</comment>